<reference evidence="2 3" key="1">
    <citation type="submission" date="2023-10" db="EMBL/GenBank/DDBJ databases">
        <title>Rubellicoccus peritrichatus gen. nov., sp. nov., isolated from an algae of coral reef tank.</title>
        <authorList>
            <person name="Luo J."/>
        </authorList>
    </citation>
    <scope>NUCLEOTIDE SEQUENCE [LARGE SCALE GENOMIC DNA]</scope>
    <source>
        <strain evidence="2 3">CR14</strain>
    </source>
</reference>
<evidence type="ECO:0000256" key="1">
    <source>
        <dbReference type="SAM" id="SignalP"/>
    </source>
</evidence>
<dbReference type="RefSeq" id="WP_317833837.1">
    <property type="nucleotide sequence ID" value="NZ_CP136920.1"/>
</dbReference>
<keyword evidence="3" id="KW-1185">Reference proteome</keyword>
<evidence type="ECO:0000313" key="3">
    <source>
        <dbReference type="Proteomes" id="UP001304300"/>
    </source>
</evidence>
<keyword evidence="1" id="KW-0732">Signal</keyword>
<gene>
    <name evidence="2" type="ORF">RZN69_22305</name>
</gene>
<dbReference type="Pfam" id="PF14100">
    <property type="entry name" value="DUF6807"/>
    <property type="match status" value="1"/>
</dbReference>
<feature type="chain" id="PRO_5042882133" evidence="1">
    <location>
        <begin position="26"/>
        <end position="311"/>
    </location>
</feature>
<accession>A0AAQ3L941</accession>
<sequence>MRPPMHSIWKGFAAVLLLSSLSSPAQQTLPILVDGEPLIEYQAEPIANPKGGDAFKGSHFIHPLKTPSGFVITQIQPNDHKHHFGLWWPWKYIETNGRKVLCWELQRGDGIIQAAESKQLDNGLITSSHYIDRKAKGGPVVLLHETTTLTASAITEVPLTGYNLDLSIAQKSATDQPITVSTHHYSGFSIRATADWNKTNSTVLTSEGKDRHTANGSQARWVRIEGETPNVKTAGLLMMSHPSNQAHPEKLRTWNQQHDGAIFINFNPVADTDWVYQPDKTYTRNYRLFIYDGALSEDNADALWNSYATGS</sequence>
<evidence type="ECO:0000313" key="2">
    <source>
        <dbReference type="EMBL" id="WOO41361.1"/>
    </source>
</evidence>
<name>A0AAQ3L941_9BACT</name>
<dbReference type="InterPro" id="IPR029475">
    <property type="entry name" value="DUF6807"/>
</dbReference>
<dbReference type="Proteomes" id="UP001304300">
    <property type="component" value="Chromosome"/>
</dbReference>
<feature type="signal peptide" evidence="1">
    <location>
        <begin position="1"/>
        <end position="25"/>
    </location>
</feature>
<dbReference type="EMBL" id="CP136920">
    <property type="protein sequence ID" value="WOO41361.1"/>
    <property type="molecule type" value="Genomic_DNA"/>
</dbReference>
<proteinExistence type="predicted"/>
<protein>
    <submittedName>
        <fullName evidence="2">PmoA family protein</fullName>
    </submittedName>
</protein>
<dbReference type="AlphaFoldDB" id="A0AAQ3L941"/>
<organism evidence="2 3">
    <name type="scientific">Rubellicoccus peritrichatus</name>
    <dbReference type="NCBI Taxonomy" id="3080537"/>
    <lineage>
        <taxon>Bacteria</taxon>
        <taxon>Pseudomonadati</taxon>
        <taxon>Verrucomicrobiota</taxon>
        <taxon>Opitutia</taxon>
        <taxon>Puniceicoccales</taxon>
        <taxon>Cerasicoccaceae</taxon>
        <taxon>Rubellicoccus</taxon>
    </lineage>
</organism>